<dbReference type="PROSITE" id="PS50003">
    <property type="entry name" value="PH_DOMAIN"/>
    <property type="match status" value="1"/>
</dbReference>
<feature type="domain" description="DH" evidence="11">
    <location>
        <begin position="1191"/>
        <end position="1391"/>
    </location>
</feature>
<reference evidence="13" key="1">
    <citation type="submission" date="2022-07" db="EMBL/GenBank/DDBJ databases">
        <title>Chromosome-level genome of Muraenolepis orangiensis.</title>
        <authorList>
            <person name="Kim J."/>
        </authorList>
    </citation>
    <scope>NUCLEOTIDE SEQUENCE</scope>
    <source>
        <strain evidence="13">KU_S4_2022</strain>
        <tissue evidence="13">Muscle</tissue>
    </source>
</reference>
<dbReference type="InterPro" id="IPR000219">
    <property type="entry name" value="DH_dom"/>
</dbReference>
<keyword evidence="3" id="KW-0597">Phosphoprotein</keyword>
<dbReference type="InterPro" id="IPR051632">
    <property type="entry name" value="Rho_GEF"/>
</dbReference>
<evidence type="ECO:0000313" key="13">
    <source>
        <dbReference type="EMBL" id="KAJ3593533.1"/>
    </source>
</evidence>
<feature type="region of interest" description="Disordered" evidence="9">
    <location>
        <begin position="262"/>
        <end position="649"/>
    </location>
</feature>
<name>A0A9Q0IDA7_9TELE</name>
<dbReference type="SMART" id="SM00109">
    <property type="entry name" value="C1"/>
    <property type="match status" value="1"/>
</dbReference>
<evidence type="ECO:0000256" key="5">
    <source>
        <dbReference type="ARBA" id="ARBA00022723"/>
    </source>
</evidence>
<dbReference type="InterPro" id="IPR046349">
    <property type="entry name" value="C1-like_sf"/>
</dbReference>
<dbReference type="SUPFAM" id="SSF48065">
    <property type="entry name" value="DBL homology domain (DH-domain)"/>
    <property type="match status" value="1"/>
</dbReference>
<dbReference type="GO" id="GO:0043123">
    <property type="term" value="P:positive regulation of canonical NF-kappaB signal transduction"/>
    <property type="evidence" value="ECO:0007669"/>
    <property type="project" value="TreeGrafter"/>
</dbReference>
<evidence type="ECO:0000256" key="9">
    <source>
        <dbReference type="SAM" id="MobiDB-lite"/>
    </source>
</evidence>
<accession>A0A9Q0IDA7</accession>
<dbReference type="PROSITE" id="PS50081">
    <property type="entry name" value="ZF_DAG_PE_2"/>
    <property type="match status" value="1"/>
</dbReference>
<organism evidence="13 14">
    <name type="scientific">Muraenolepis orangiensis</name>
    <name type="common">Patagonian moray cod</name>
    <dbReference type="NCBI Taxonomy" id="630683"/>
    <lineage>
        <taxon>Eukaryota</taxon>
        <taxon>Metazoa</taxon>
        <taxon>Chordata</taxon>
        <taxon>Craniata</taxon>
        <taxon>Vertebrata</taxon>
        <taxon>Euteleostomi</taxon>
        <taxon>Actinopterygii</taxon>
        <taxon>Neopterygii</taxon>
        <taxon>Teleostei</taxon>
        <taxon>Neoteleostei</taxon>
        <taxon>Acanthomorphata</taxon>
        <taxon>Zeiogadaria</taxon>
        <taxon>Gadariae</taxon>
        <taxon>Gadiformes</taxon>
        <taxon>Muraenolepidoidei</taxon>
        <taxon>Muraenolepididae</taxon>
        <taxon>Muraenolepis</taxon>
    </lineage>
</organism>
<dbReference type="GO" id="GO:0071875">
    <property type="term" value="P:adrenergic receptor signaling pathway"/>
    <property type="evidence" value="ECO:0007669"/>
    <property type="project" value="TreeGrafter"/>
</dbReference>
<evidence type="ECO:0000259" key="12">
    <source>
        <dbReference type="PROSITE" id="PS50081"/>
    </source>
</evidence>
<dbReference type="FunFam" id="1.20.900.10:FF:000004">
    <property type="entry name" value="Rho guanine nucleotide exchange factor 2"/>
    <property type="match status" value="1"/>
</dbReference>
<evidence type="ECO:0000256" key="7">
    <source>
        <dbReference type="ARBA" id="ARBA00022833"/>
    </source>
</evidence>
<feature type="domain" description="Phorbol-ester/DAG-type" evidence="12">
    <location>
        <begin position="1009"/>
        <end position="1056"/>
    </location>
</feature>
<keyword evidence="4" id="KW-0344">Guanine-nucleotide releasing factor</keyword>
<gene>
    <name evidence="13" type="ORF">NHX12_005867</name>
</gene>
<feature type="compositionally biased region" description="Basic and acidic residues" evidence="9">
    <location>
        <begin position="446"/>
        <end position="460"/>
    </location>
</feature>
<dbReference type="PANTHER" id="PTHR13944:SF18">
    <property type="entry name" value="A-KINASE ANCHOR PROTEIN 13"/>
    <property type="match status" value="1"/>
</dbReference>
<dbReference type="OrthoDB" id="28045at2759"/>
<evidence type="ECO:0000256" key="4">
    <source>
        <dbReference type="ARBA" id="ARBA00022658"/>
    </source>
</evidence>
<keyword evidence="7" id="KW-0862">Zinc</keyword>
<feature type="compositionally biased region" description="Acidic residues" evidence="9">
    <location>
        <begin position="1538"/>
        <end position="1550"/>
    </location>
</feature>
<feature type="compositionally biased region" description="Low complexity" evidence="9">
    <location>
        <begin position="830"/>
        <end position="839"/>
    </location>
</feature>
<dbReference type="Gene3D" id="1.25.40.20">
    <property type="entry name" value="Ankyrin repeat-containing domain"/>
    <property type="match status" value="1"/>
</dbReference>
<feature type="compositionally biased region" description="Low complexity" evidence="9">
    <location>
        <begin position="482"/>
        <end position="496"/>
    </location>
</feature>
<dbReference type="GO" id="GO:0005078">
    <property type="term" value="F:MAP-kinase scaffold activity"/>
    <property type="evidence" value="ECO:0007669"/>
    <property type="project" value="TreeGrafter"/>
</dbReference>
<dbReference type="GO" id="GO:0005085">
    <property type="term" value="F:guanyl-nucleotide exchange factor activity"/>
    <property type="evidence" value="ECO:0007669"/>
    <property type="project" value="UniProtKB-KW"/>
</dbReference>
<dbReference type="PROSITE" id="PS00479">
    <property type="entry name" value="ZF_DAG_PE_1"/>
    <property type="match status" value="1"/>
</dbReference>
<dbReference type="SMART" id="SM00233">
    <property type="entry name" value="PH"/>
    <property type="match status" value="1"/>
</dbReference>
<dbReference type="PROSITE" id="PS50010">
    <property type="entry name" value="DH_2"/>
    <property type="match status" value="1"/>
</dbReference>
<feature type="compositionally biased region" description="Acidic residues" evidence="9">
    <location>
        <begin position="461"/>
        <end position="474"/>
    </location>
</feature>
<evidence type="ECO:0000256" key="3">
    <source>
        <dbReference type="ARBA" id="ARBA00022553"/>
    </source>
</evidence>
<dbReference type="Pfam" id="PF17838">
    <property type="entry name" value="PH_16"/>
    <property type="match status" value="1"/>
</dbReference>
<dbReference type="CDD" id="cd00160">
    <property type="entry name" value="RhoGEF"/>
    <property type="match status" value="1"/>
</dbReference>
<evidence type="ECO:0000256" key="1">
    <source>
        <dbReference type="ARBA" id="ARBA00004496"/>
    </source>
</evidence>
<dbReference type="InterPro" id="IPR011993">
    <property type="entry name" value="PH-like_dom_sf"/>
</dbReference>
<sequence>MKLHPQQAPLYGQCSTQRHLTSTLRVSHDTLQALCPAHDCSEVVQITLCSLRRPVSGAPDDDPGPAINSCVAPRGQQCFCFVQDLAFDMAQFLVSTAGREDGLEGALQLDDCLIPSEECERLDEALAAALHYLTLPPGGNRLEPRETLLHFAARRGLSRVAGFLLEQPAAGEALRLANRQGHTPAELAVLRTHTHLFGVLTHQKEGGGSGQKTPDFQRGVELLRHGSRRLRAEVSPAHFLEVEEGEREETASDLEVRVTRVKDWTPPPGGYETDMGVPLSSQSSVTSDSAELPSEEGRAEEEEERAGRCDKRVITGGGDVMREMMSERTTAPSLDTHMLRQQKQESAAAEEEEELFLDPSLPETQGGTGSASDRTGTEPGERLHSSSGAQSEAVEARGAETAAGSVAAPAAEREPEPDFEAIELATELTAHHEDPPAACPETPGSSREDEQNPGTEPDHLDTEEEEEHGEVDEVEPSRKMKTAVVTPTVVTSTENTAPDPPLKKRLEITESTEVLAPGEPTEGSGSHPSGFRPGSSRPGGSDPSGSHPSVSRPGSSILFDASEEQEHTGSQVTDEGEDAGTTSDREELGPLGPEDCEDEADIGGGSSSESPEEEMLDPDSESAVVCEDGENGPGQNQEDGPMHRADVSMVQVSPYTHRVSDAIGCIGNLSWQEIHRDGESTHLPVHSSSCHGTLGQPAAGSSNSQRSLSKGESSQSVSLNADSFPEAQPGNDVVFGKVSLKGEEVLTGGDSASDFSSLSSTDDPAEAPGVDGQRGPQGPSSAGPPGGEADDEAKDRNANTGPEEGCEADGDMNHRSYSLEGLSGEGEGPGSPSARGPGALIPPTRSWQEGEQGGGGPRVSLGGGAGHWRGAEQQKSKTFRPLRHSCPPMSLPLTKSVSMVALSQRDLDVRLRQRRRISVSFNLSPIVAESKPPLLYEDTSSSDDEDNLSMRPFSSASCSLAYSISEEDPGSLRGDSDGRSVTKVGRTFSYLKNKMSRKSREKEKKTVNGHVFSPTSLLQATLCIICSKNLSAKDVFNCTHCNAFVHKGCIESLPACLRVKIKYPKQQLFVPDSSSFPVVTLRTRAPGMRDRPWSAILSPEEHPFLGPSPVFEDMPGHIKGLRYLSQSTDSLSRTKQATESMESLIDEGTEMMDDRQLMGDLEAEVKELEADSWTFTVDHSVLDSLSKDQTKRQDVIYELMQTEMHHVRTLRIMSEVYAKGLLRDTQLEQAGVDRLFPGLDRLLELHTLFLTLLLDRRRRCGGGSPDAREGGAMVHRVGDLLLAQFSGASGEEMRRAYGRFCGSHNEAVNFYKDLLNKDKRFQVLVKKKMSSSIVRRLGIPECILLVTQRITKYPVLIQRILQHTDESDEDHGELSQALGAAKATIAAVDTRVSQQEKRRRLVDVHARTDSKATVKMRSGQMFGREDLARGRRLLLHEGPLQLKNSQGRMKDVLALLLSDVVVFLQEKDQRYSFASLDQRSTVLSLQKLIVREVANEERGIFLISAGADRPEMLEAVAGSREERNTWMQLIQDATDAVEREDDEGIPSETEDDKRQMENKAKEMREALRQRDIQIVSLLEQKVQLFREMCECGGAEGPGDTALFRASSGLQPPRGEPIILDALREVETLQDLVNAPLGVVPGGGAVCLPRRAETFAGFDSRKKSQGGGVEAYCTSTVLFSRCSTVCISYITCSAPYRLWWCSRIASWRTRGRRWEKQRSVERRRQELASLHREQAAHVEERRHREKEWDVRDQQLTDREVLLRVQEEEANQRRQSLDEENQEFQLKKEQYQRDLERLRDAQRRLDRDREGVQRDLDRLAQTRMDQSASGDPRPPAMGGSGSLEQCGPEPRARKESLVRLQAPASDLPPAPSKPKGRNLNPFSSSGTSLRGGEGQVAGRLLQLAKNKDKEKKEKKEKKKKKGGGPPGTDSQNLNEAQLEGEVFFC</sequence>
<feature type="compositionally biased region" description="Basic and acidic residues" evidence="9">
    <location>
        <begin position="1804"/>
        <end position="1818"/>
    </location>
</feature>
<dbReference type="Pfam" id="PF00130">
    <property type="entry name" value="C1_1"/>
    <property type="match status" value="1"/>
</dbReference>
<feature type="region of interest" description="Disordered" evidence="9">
    <location>
        <begin position="1535"/>
        <end position="1556"/>
    </location>
</feature>
<dbReference type="InterPro" id="IPR035899">
    <property type="entry name" value="DBL_dom_sf"/>
</dbReference>
<dbReference type="SUPFAM" id="SSF50729">
    <property type="entry name" value="PH domain-like"/>
    <property type="match status" value="1"/>
</dbReference>
<dbReference type="Proteomes" id="UP001148018">
    <property type="component" value="Unassembled WGS sequence"/>
</dbReference>
<dbReference type="Pfam" id="PF00621">
    <property type="entry name" value="RhoGEF"/>
    <property type="match status" value="1"/>
</dbReference>
<feature type="region of interest" description="Disordered" evidence="9">
    <location>
        <begin position="680"/>
        <end position="731"/>
    </location>
</feature>
<keyword evidence="6" id="KW-0863">Zinc-finger</keyword>
<comment type="subcellular location">
    <subcellularLocation>
        <location evidence="1">Cytoplasm</location>
    </subcellularLocation>
</comment>
<keyword evidence="5" id="KW-0479">Metal-binding</keyword>
<evidence type="ECO:0000313" key="14">
    <source>
        <dbReference type="Proteomes" id="UP001148018"/>
    </source>
</evidence>
<dbReference type="GO" id="GO:0015629">
    <property type="term" value="C:actin cytoskeleton"/>
    <property type="evidence" value="ECO:0007669"/>
    <property type="project" value="TreeGrafter"/>
</dbReference>
<feature type="compositionally biased region" description="Acidic residues" evidence="9">
    <location>
        <begin position="610"/>
        <end position="620"/>
    </location>
</feature>
<evidence type="ECO:0000256" key="8">
    <source>
        <dbReference type="ARBA" id="ARBA00023054"/>
    </source>
</evidence>
<evidence type="ECO:0000259" key="11">
    <source>
        <dbReference type="PROSITE" id="PS50010"/>
    </source>
</evidence>
<dbReference type="SUPFAM" id="SSF57889">
    <property type="entry name" value="Cysteine-rich domain"/>
    <property type="match status" value="1"/>
</dbReference>
<feature type="compositionally biased region" description="Polar residues" evidence="9">
    <location>
        <begin position="362"/>
        <end position="374"/>
    </location>
</feature>
<protein>
    <recommendedName>
        <fullName evidence="15">A-kinase anchor protein 13</fullName>
    </recommendedName>
</protein>
<dbReference type="Gene3D" id="3.30.60.20">
    <property type="match status" value="1"/>
</dbReference>
<dbReference type="PANTHER" id="PTHR13944">
    <property type="entry name" value="AGAP007712-PA"/>
    <property type="match status" value="1"/>
</dbReference>
<keyword evidence="8" id="KW-0175">Coiled coil</keyword>
<dbReference type="Gene3D" id="2.30.29.30">
    <property type="entry name" value="Pleckstrin-homology domain (PH domain)/Phosphotyrosine-binding domain (PTB)"/>
    <property type="match status" value="1"/>
</dbReference>
<keyword evidence="2" id="KW-0963">Cytoplasm</keyword>
<feature type="compositionally biased region" description="Gly residues" evidence="9">
    <location>
        <begin position="851"/>
        <end position="867"/>
    </location>
</feature>
<dbReference type="GO" id="GO:0016020">
    <property type="term" value="C:membrane"/>
    <property type="evidence" value="ECO:0007669"/>
    <property type="project" value="TreeGrafter"/>
</dbReference>
<dbReference type="InterPro" id="IPR001849">
    <property type="entry name" value="PH_domain"/>
</dbReference>
<dbReference type="GO" id="GO:0005737">
    <property type="term" value="C:cytoplasm"/>
    <property type="evidence" value="ECO:0007669"/>
    <property type="project" value="UniProtKB-SubCell"/>
</dbReference>
<feature type="region of interest" description="Disordered" evidence="9">
    <location>
        <begin position="746"/>
        <end position="884"/>
    </location>
</feature>
<feature type="compositionally biased region" description="Basic and acidic residues" evidence="9">
    <location>
        <begin position="375"/>
        <end position="384"/>
    </location>
</feature>
<dbReference type="CDD" id="cd20878">
    <property type="entry name" value="C1_AKAP13"/>
    <property type="match status" value="1"/>
</dbReference>
<dbReference type="SMART" id="SM00325">
    <property type="entry name" value="RhoGEF"/>
    <property type="match status" value="1"/>
</dbReference>
<feature type="compositionally biased region" description="Low complexity" evidence="9">
    <location>
        <begin position="773"/>
        <end position="783"/>
    </location>
</feature>
<dbReference type="GO" id="GO:0035023">
    <property type="term" value="P:regulation of Rho protein signal transduction"/>
    <property type="evidence" value="ECO:0007669"/>
    <property type="project" value="TreeGrafter"/>
</dbReference>
<feature type="compositionally biased region" description="Polar residues" evidence="9">
    <location>
        <begin position="279"/>
        <end position="289"/>
    </location>
</feature>
<dbReference type="InterPro" id="IPR036770">
    <property type="entry name" value="Ankyrin_rpt-contain_sf"/>
</dbReference>
<dbReference type="EMBL" id="JANIIK010000112">
    <property type="protein sequence ID" value="KAJ3593533.1"/>
    <property type="molecule type" value="Genomic_DNA"/>
</dbReference>
<comment type="caution">
    <text evidence="13">The sequence shown here is derived from an EMBL/GenBank/DDBJ whole genome shotgun (WGS) entry which is preliminary data.</text>
</comment>
<dbReference type="Gene3D" id="1.20.900.10">
    <property type="entry name" value="Dbl homology (DH) domain"/>
    <property type="match status" value="1"/>
</dbReference>
<dbReference type="FunFam" id="2.30.29.30:FF:000021">
    <property type="entry name" value="Rho guanine nucleotide exchange factor 2"/>
    <property type="match status" value="1"/>
</dbReference>
<evidence type="ECO:0008006" key="15">
    <source>
        <dbReference type="Google" id="ProtNLM"/>
    </source>
</evidence>
<feature type="domain" description="PH" evidence="10">
    <location>
        <begin position="1433"/>
        <end position="1535"/>
    </location>
</feature>
<feature type="region of interest" description="Disordered" evidence="9">
    <location>
        <begin position="1804"/>
        <end position="1943"/>
    </location>
</feature>
<feature type="compositionally biased region" description="Polar residues" evidence="9">
    <location>
        <begin position="699"/>
        <end position="721"/>
    </location>
</feature>
<dbReference type="GO" id="GO:0008270">
    <property type="term" value="F:zinc ion binding"/>
    <property type="evidence" value="ECO:0007669"/>
    <property type="project" value="UniProtKB-KW"/>
</dbReference>
<feature type="compositionally biased region" description="Low complexity" evidence="9">
    <location>
        <begin position="750"/>
        <end position="762"/>
    </location>
</feature>
<feature type="compositionally biased region" description="Low complexity" evidence="9">
    <location>
        <begin position="523"/>
        <end position="552"/>
    </location>
</feature>
<evidence type="ECO:0000256" key="2">
    <source>
        <dbReference type="ARBA" id="ARBA00022490"/>
    </source>
</evidence>
<dbReference type="InterPro" id="IPR002219">
    <property type="entry name" value="PKC_DAG/PE"/>
</dbReference>
<proteinExistence type="predicted"/>
<keyword evidence="14" id="KW-1185">Reference proteome</keyword>
<dbReference type="InterPro" id="IPR041020">
    <property type="entry name" value="PH_16"/>
</dbReference>
<evidence type="ECO:0000256" key="6">
    <source>
        <dbReference type="ARBA" id="ARBA00022771"/>
    </source>
</evidence>
<evidence type="ECO:0000259" key="10">
    <source>
        <dbReference type="PROSITE" id="PS50003"/>
    </source>
</evidence>